<accession>A0A5F9CWK0</accession>
<reference evidence="2" key="2">
    <citation type="submission" date="2025-08" db="UniProtKB">
        <authorList>
            <consortium name="Ensembl"/>
        </authorList>
    </citation>
    <scope>IDENTIFICATION</scope>
    <source>
        <strain evidence="2">Thorbecke</strain>
    </source>
</reference>
<dbReference type="Ensembl" id="ENSOCUT00000043341.1">
    <property type="protein sequence ID" value="ENSOCUP00000037996.1"/>
    <property type="gene ID" value="ENSOCUG00000039606.1"/>
</dbReference>
<dbReference type="AlphaFoldDB" id="A0A5F9CWK0"/>
<sequence length="68" mass="7313">MGTSVPGVAPPFTPGPACTWGPHPSPRPPPRGDPALCRLYLPILQPKITSTLHTCIQEVKCYFSENGK</sequence>
<reference evidence="2 3" key="1">
    <citation type="journal article" date="2011" name="Nature">
        <title>A high-resolution map of human evolutionary constraint using 29 mammals.</title>
        <authorList>
            <person name="Lindblad-Toh K."/>
            <person name="Garber M."/>
            <person name="Zuk O."/>
            <person name="Lin M.F."/>
            <person name="Parker B.J."/>
            <person name="Washietl S."/>
            <person name="Kheradpour P."/>
            <person name="Ernst J."/>
            <person name="Jordan G."/>
            <person name="Mauceli E."/>
            <person name="Ward L.D."/>
            <person name="Lowe C.B."/>
            <person name="Holloway A.K."/>
            <person name="Clamp M."/>
            <person name="Gnerre S."/>
            <person name="Alfoldi J."/>
            <person name="Beal K."/>
            <person name="Chang J."/>
            <person name="Clawson H."/>
            <person name="Cuff J."/>
            <person name="Di Palma F."/>
            <person name="Fitzgerald S."/>
            <person name="Flicek P."/>
            <person name="Guttman M."/>
            <person name="Hubisz M.J."/>
            <person name="Jaffe D.B."/>
            <person name="Jungreis I."/>
            <person name="Kent W.J."/>
            <person name="Kostka D."/>
            <person name="Lara M."/>
            <person name="Martins A.L."/>
            <person name="Massingham T."/>
            <person name="Moltke I."/>
            <person name="Raney B.J."/>
            <person name="Rasmussen M.D."/>
            <person name="Robinson J."/>
            <person name="Stark A."/>
            <person name="Vilella A.J."/>
            <person name="Wen J."/>
            <person name="Xie X."/>
            <person name="Zody M.C."/>
            <person name="Baldwin J."/>
            <person name="Bloom T."/>
            <person name="Chin C.W."/>
            <person name="Heiman D."/>
            <person name="Nicol R."/>
            <person name="Nusbaum C."/>
            <person name="Young S."/>
            <person name="Wilkinson J."/>
            <person name="Worley K.C."/>
            <person name="Kovar C.L."/>
            <person name="Muzny D.M."/>
            <person name="Gibbs R.A."/>
            <person name="Cree A."/>
            <person name="Dihn H.H."/>
            <person name="Fowler G."/>
            <person name="Jhangiani S."/>
            <person name="Joshi V."/>
            <person name="Lee S."/>
            <person name="Lewis L.R."/>
            <person name="Nazareth L.V."/>
            <person name="Okwuonu G."/>
            <person name="Santibanez J."/>
            <person name="Warren W.C."/>
            <person name="Mardis E.R."/>
            <person name="Weinstock G.M."/>
            <person name="Wilson R.K."/>
            <person name="Delehaunty K."/>
            <person name="Dooling D."/>
            <person name="Fronik C."/>
            <person name="Fulton L."/>
            <person name="Fulton B."/>
            <person name="Graves T."/>
            <person name="Minx P."/>
            <person name="Sodergren E."/>
            <person name="Birney E."/>
            <person name="Margulies E.H."/>
            <person name="Herrero J."/>
            <person name="Green E.D."/>
            <person name="Haussler D."/>
            <person name="Siepel A."/>
            <person name="Goldman N."/>
            <person name="Pollard K.S."/>
            <person name="Pedersen J.S."/>
            <person name="Lander E.S."/>
            <person name="Kellis M."/>
        </authorList>
    </citation>
    <scope>NUCLEOTIDE SEQUENCE [LARGE SCALE GENOMIC DNA]</scope>
    <source>
        <strain evidence="2 3">Thorbecke inbred</strain>
    </source>
</reference>
<evidence type="ECO:0000313" key="2">
    <source>
        <dbReference type="Ensembl" id="ENSOCUP00000037996.1"/>
    </source>
</evidence>
<reference evidence="2" key="3">
    <citation type="submission" date="2025-09" db="UniProtKB">
        <authorList>
            <consortium name="Ensembl"/>
        </authorList>
    </citation>
    <scope>IDENTIFICATION</scope>
    <source>
        <strain evidence="2">Thorbecke</strain>
    </source>
</reference>
<name>A0A5F9CWK0_RABIT</name>
<protein>
    <submittedName>
        <fullName evidence="2">Uncharacterized protein</fullName>
    </submittedName>
</protein>
<dbReference type="InParanoid" id="A0A5F9CWK0"/>
<dbReference type="GeneTree" id="ENSGT00910000147834"/>
<dbReference type="Proteomes" id="UP000001811">
    <property type="component" value="Chromosome 18"/>
</dbReference>
<dbReference type="EMBL" id="AAGW02037011">
    <property type="status" value="NOT_ANNOTATED_CDS"/>
    <property type="molecule type" value="Genomic_DNA"/>
</dbReference>
<dbReference type="Bgee" id="ENSOCUG00000039606">
    <property type="expression patterns" value="Expressed in brain and 18 other cell types or tissues"/>
</dbReference>
<evidence type="ECO:0000256" key="1">
    <source>
        <dbReference type="SAM" id="MobiDB-lite"/>
    </source>
</evidence>
<feature type="region of interest" description="Disordered" evidence="1">
    <location>
        <begin position="1"/>
        <end position="31"/>
    </location>
</feature>
<organism evidence="2 3">
    <name type="scientific">Oryctolagus cuniculus</name>
    <name type="common">Rabbit</name>
    <dbReference type="NCBI Taxonomy" id="9986"/>
    <lineage>
        <taxon>Eukaryota</taxon>
        <taxon>Metazoa</taxon>
        <taxon>Chordata</taxon>
        <taxon>Craniata</taxon>
        <taxon>Vertebrata</taxon>
        <taxon>Euteleostomi</taxon>
        <taxon>Mammalia</taxon>
        <taxon>Eutheria</taxon>
        <taxon>Euarchontoglires</taxon>
        <taxon>Glires</taxon>
        <taxon>Lagomorpha</taxon>
        <taxon>Leporidae</taxon>
        <taxon>Oryctolagus</taxon>
    </lineage>
</organism>
<keyword evidence="3" id="KW-1185">Reference proteome</keyword>
<evidence type="ECO:0000313" key="3">
    <source>
        <dbReference type="Proteomes" id="UP000001811"/>
    </source>
</evidence>
<proteinExistence type="predicted"/>